<feature type="signal peptide" evidence="1">
    <location>
        <begin position="1"/>
        <end position="24"/>
    </location>
</feature>
<organism evidence="2 3">
    <name type="scientific">candidate division WOR-3 bacterium RBG_13_43_14</name>
    <dbReference type="NCBI Taxonomy" id="1802590"/>
    <lineage>
        <taxon>Bacteria</taxon>
        <taxon>Bacteria division WOR-3</taxon>
    </lineage>
</organism>
<keyword evidence="1" id="KW-0732">Signal</keyword>
<evidence type="ECO:0000313" key="2">
    <source>
        <dbReference type="EMBL" id="OGC39173.1"/>
    </source>
</evidence>
<gene>
    <name evidence="2" type="ORF">A2Y85_06110</name>
</gene>
<dbReference type="SUPFAM" id="SSF50998">
    <property type="entry name" value="Quinoprotein alcohol dehydrogenase-like"/>
    <property type="match status" value="1"/>
</dbReference>
<dbReference type="Proteomes" id="UP000177025">
    <property type="component" value="Unassembled WGS sequence"/>
</dbReference>
<dbReference type="Gene3D" id="2.60.40.4070">
    <property type="match status" value="1"/>
</dbReference>
<accession>A0A1F4U4F5</accession>
<reference evidence="2 3" key="1">
    <citation type="journal article" date="2016" name="Nat. Commun.">
        <title>Thousands of microbial genomes shed light on interconnected biogeochemical processes in an aquifer system.</title>
        <authorList>
            <person name="Anantharaman K."/>
            <person name="Brown C.T."/>
            <person name="Hug L.A."/>
            <person name="Sharon I."/>
            <person name="Castelle C.J."/>
            <person name="Probst A.J."/>
            <person name="Thomas B.C."/>
            <person name="Singh A."/>
            <person name="Wilkins M.J."/>
            <person name="Karaoz U."/>
            <person name="Brodie E.L."/>
            <person name="Williams K.H."/>
            <person name="Hubbard S.S."/>
            <person name="Banfield J.F."/>
        </authorList>
    </citation>
    <scope>NUCLEOTIDE SEQUENCE [LARGE SCALE GENOMIC DNA]</scope>
</reference>
<dbReference type="EMBL" id="MEUM01000146">
    <property type="protein sequence ID" value="OGC39173.1"/>
    <property type="molecule type" value="Genomic_DNA"/>
</dbReference>
<feature type="chain" id="PRO_5009514726" evidence="1">
    <location>
        <begin position="25"/>
        <end position="495"/>
    </location>
</feature>
<dbReference type="NCBIfam" id="TIGR04183">
    <property type="entry name" value="Por_Secre_tail"/>
    <property type="match status" value="1"/>
</dbReference>
<dbReference type="AlphaFoldDB" id="A0A1F4U4F5"/>
<evidence type="ECO:0000256" key="1">
    <source>
        <dbReference type="SAM" id="SignalP"/>
    </source>
</evidence>
<name>A0A1F4U4F5_UNCW3</name>
<dbReference type="InterPro" id="IPR011047">
    <property type="entry name" value="Quinoprotein_ADH-like_sf"/>
</dbReference>
<dbReference type="InterPro" id="IPR026444">
    <property type="entry name" value="Secre_tail"/>
</dbReference>
<protein>
    <submittedName>
        <fullName evidence="2">Uncharacterized protein</fullName>
    </submittedName>
</protein>
<evidence type="ECO:0000313" key="3">
    <source>
        <dbReference type="Proteomes" id="UP000177025"/>
    </source>
</evidence>
<dbReference type="PANTHER" id="PTHR42754:SF1">
    <property type="entry name" value="LIPOPROTEIN"/>
    <property type="match status" value="1"/>
</dbReference>
<proteinExistence type="predicted"/>
<comment type="caution">
    <text evidence="2">The sequence shown here is derived from an EMBL/GenBank/DDBJ whole genome shotgun (WGS) entry which is preliminary data.</text>
</comment>
<sequence length="495" mass="55626">MRFKYCKLPSVIVWLLLFINRFFAQGPDTLWTKTYGGDNVEYGYSVKQTSEGGFIVVGSTKSYGNGGYDVWLLKLNADGDTIWASTYGGPYDEAGHFVLQNSDGSYIIVGRKNNYATTYDDIWLLKTDINGDTMWTRTYGGNHNEYGYSAQQTTDGGYVIAGSTRSFGQGVPTYSNIYLVRTDANGDTLWTKVLGQNGLVDDIAYTVIQTSDGGYVVSGCTGLQTQYDIYLIKTNGNGDTVWTKKNGGSGQEIGYSIIESDGAYIVAGYTNSYGPNPSNFYLIKIDTNGDTIWTKIYDSGYEEHGHSVQQTYDGGYIIAGYIDLPDQYGQDFYLVRTDANGDVLWTQNYPKEDHSDVAFEVQQTTDNGYIIVGYTHYWYYGKVRAYEQIYLIKTKPELGIEEKQFPEHKKTFFKIIPNPVTSCALIEYYLPKSTLVNINIYNILGQKVKKILEKTQGPGTYRIMWSGHSDHNNKVPAGVYFVQYNGLLEKVVRAR</sequence>
<dbReference type="PANTHER" id="PTHR42754">
    <property type="entry name" value="ENDOGLUCANASE"/>
    <property type="match status" value="1"/>
</dbReference>